<dbReference type="PANTHER" id="PTHR11715:SF3">
    <property type="entry name" value="GLYCINE CLEAVAGE SYSTEM H PROTEIN-RELATED"/>
    <property type="match status" value="1"/>
</dbReference>
<dbReference type="InterPro" id="IPR000089">
    <property type="entry name" value="Biotin_lipoyl"/>
</dbReference>
<dbReference type="InterPro" id="IPR011053">
    <property type="entry name" value="Single_hybrid_motif"/>
</dbReference>
<comment type="cofactor">
    <cofactor evidence="3">
        <name>(R)-lipoate</name>
        <dbReference type="ChEBI" id="CHEBI:83088"/>
    </cofactor>
    <text evidence="3">Binds 1 lipoyl cofactor covalently.</text>
</comment>
<feature type="modified residue" description="N6-lipoyllysine" evidence="3">
    <location>
        <position position="65"/>
    </location>
</feature>
<keyword evidence="6" id="KW-1185">Reference proteome</keyword>
<dbReference type="Proteomes" id="UP001589628">
    <property type="component" value="Unassembled WGS sequence"/>
</dbReference>
<protein>
    <recommendedName>
        <fullName evidence="3">Glycine cleavage system H protein</fullName>
    </recommendedName>
</protein>
<dbReference type="EMBL" id="JBHLZN010000006">
    <property type="protein sequence ID" value="MFB9887827.1"/>
    <property type="molecule type" value="Genomic_DNA"/>
</dbReference>
<sequence>MSQIPSELKYVSTHEWIRLEDDGSVTIGITDHAQQLLGDVVYVELPEVETTFNAGDDAGVVESVKAASDLYAPLSGEVLEVNEALADTPEMVNQDPYGQGWFFRMRPSDPDELLELLDADAYAELCEEESA</sequence>
<evidence type="ECO:0000256" key="2">
    <source>
        <dbReference type="ARBA" id="ARBA00022823"/>
    </source>
</evidence>
<evidence type="ECO:0000313" key="5">
    <source>
        <dbReference type="EMBL" id="MFB9887827.1"/>
    </source>
</evidence>
<dbReference type="InterPro" id="IPR017453">
    <property type="entry name" value="GCV_H_sub"/>
</dbReference>
<dbReference type="CDD" id="cd06848">
    <property type="entry name" value="GCS_H"/>
    <property type="match status" value="1"/>
</dbReference>
<evidence type="ECO:0000259" key="4">
    <source>
        <dbReference type="PROSITE" id="PS50968"/>
    </source>
</evidence>
<organism evidence="5 6">
    <name type="scientific">Balneatrix alpica</name>
    <dbReference type="NCBI Taxonomy" id="75684"/>
    <lineage>
        <taxon>Bacteria</taxon>
        <taxon>Pseudomonadati</taxon>
        <taxon>Pseudomonadota</taxon>
        <taxon>Gammaproteobacteria</taxon>
        <taxon>Oceanospirillales</taxon>
        <taxon>Balneatrichaceae</taxon>
        <taxon>Balneatrix</taxon>
    </lineage>
</organism>
<comment type="similarity">
    <text evidence="1 3">Belongs to the GcvH family.</text>
</comment>
<keyword evidence="2 3" id="KW-0450">Lipoyl</keyword>
<comment type="function">
    <text evidence="3">The glycine cleavage system catalyzes the degradation of glycine. The H protein shuttles the methylamine group of glycine from the P protein to the T protein.</text>
</comment>
<dbReference type="Gene3D" id="2.40.50.100">
    <property type="match status" value="1"/>
</dbReference>
<dbReference type="PROSITE" id="PS50968">
    <property type="entry name" value="BIOTINYL_LIPOYL"/>
    <property type="match status" value="1"/>
</dbReference>
<dbReference type="NCBIfam" id="TIGR00527">
    <property type="entry name" value="gcvH"/>
    <property type="match status" value="1"/>
</dbReference>
<dbReference type="NCBIfam" id="NF002270">
    <property type="entry name" value="PRK01202.1"/>
    <property type="match status" value="1"/>
</dbReference>
<accession>A0ABV5ZEY2</accession>
<dbReference type="PANTHER" id="PTHR11715">
    <property type="entry name" value="GLYCINE CLEAVAGE SYSTEM H PROTEIN"/>
    <property type="match status" value="1"/>
</dbReference>
<dbReference type="Pfam" id="PF01597">
    <property type="entry name" value="GCV_H"/>
    <property type="match status" value="1"/>
</dbReference>
<dbReference type="SUPFAM" id="SSF51230">
    <property type="entry name" value="Single hybrid motif"/>
    <property type="match status" value="1"/>
</dbReference>
<proteinExistence type="inferred from homology"/>
<name>A0ABV5ZEY2_9GAMM</name>
<dbReference type="InterPro" id="IPR033753">
    <property type="entry name" value="GCV_H/Fam206"/>
</dbReference>
<dbReference type="InterPro" id="IPR002930">
    <property type="entry name" value="GCV_H"/>
</dbReference>
<reference evidence="5 6" key="1">
    <citation type="submission" date="2024-09" db="EMBL/GenBank/DDBJ databases">
        <authorList>
            <person name="Sun Q."/>
            <person name="Mori K."/>
        </authorList>
    </citation>
    <scope>NUCLEOTIDE SEQUENCE [LARGE SCALE GENOMIC DNA]</scope>
    <source>
        <strain evidence="5 6">ATCC 51285</strain>
    </source>
</reference>
<evidence type="ECO:0000256" key="1">
    <source>
        <dbReference type="ARBA" id="ARBA00009249"/>
    </source>
</evidence>
<evidence type="ECO:0000256" key="3">
    <source>
        <dbReference type="HAMAP-Rule" id="MF_00272"/>
    </source>
</evidence>
<evidence type="ECO:0000313" key="6">
    <source>
        <dbReference type="Proteomes" id="UP001589628"/>
    </source>
</evidence>
<dbReference type="HAMAP" id="MF_00272">
    <property type="entry name" value="GcvH"/>
    <property type="match status" value="1"/>
</dbReference>
<dbReference type="RefSeq" id="WP_027312568.1">
    <property type="nucleotide sequence ID" value="NZ_JAUESS010000012.1"/>
</dbReference>
<gene>
    <name evidence="3 5" type="primary">gcvH</name>
    <name evidence="5" type="ORF">ACFFLH_15535</name>
</gene>
<comment type="subunit">
    <text evidence="3">The glycine cleavage system is composed of four proteins: P, T, L and H.</text>
</comment>
<comment type="caution">
    <text evidence="5">The sequence shown here is derived from an EMBL/GenBank/DDBJ whole genome shotgun (WGS) entry which is preliminary data.</text>
</comment>
<feature type="domain" description="Lipoyl-binding" evidence="4">
    <location>
        <begin position="24"/>
        <end position="106"/>
    </location>
</feature>